<accession>A0A1W1C4N9</accession>
<gene>
    <name evidence="1" type="ORF">MNB_SM-6-108</name>
</gene>
<reference evidence="1" key="1">
    <citation type="submission" date="2016-10" db="EMBL/GenBank/DDBJ databases">
        <authorList>
            <person name="de Groot N.N."/>
        </authorList>
    </citation>
    <scope>NUCLEOTIDE SEQUENCE</scope>
</reference>
<evidence type="ECO:0000313" key="1">
    <source>
        <dbReference type="EMBL" id="SFV60810.1"/>
    </source>
</evidence>
<proteinExistence type="predicted"/>
<name>A0A1W1C4N9_9ZZZZ</name>
<protein>
    <submittedName>
        <fullName evidence="1">Uncharacterized protein</fullName>
    </submittedName>
</protein>
<dbReference type="EMBL" id="FPHK01000049">
    <property type="protein sequence ID" value="SFV60810.1"/>
    <property type="molecule type" value="Genomic_DNA"/>
</dbReference>
<dbReference type="AlphaFoldDB" id="A0A1W1C4N9"/>
<organism evidence="1">
    <name type="scientific">hydrothermal vent metagenome</name>
    <dbReference type="NCBI Taxonomy" id="652676"/>
    <lineage>
        <taxon>unclassified sequences</taxon>
        <taxon>metagenomes</taxon>
        <taxon>ecological metagenomes</taxon>
    </lineage>
</organism>
<sequence>MNKYSSRGMYQNSWIVSTQQEIKGKIEHNYFCQCSHSFRFSTTFDTTDAPDVLCPLCGNDYFINSNEFGLKDGVRIWKDFHWEIEVGETADRWSVTLFYTIALYNAQSNTIIPVKQNLLTLEFDKEGKYDLGITYHSNIVSRYSLFQNGRVKPLSSLLLDDAKEQLINHILNNRVEALAWINRSNIESLSYKQRFEYIRFFLKNNYLQEHRFFFWKMEGLEKVFTKTVTQKEALQYIANEKTERIVKKALYRGYEESMQKIGYYYPYSDYIFSRIIKNVDLLANLYALHPAIKQNLFTSNTLSVAIELLRFLKRYYTEKQIVNLFTRNIQDEDTYRERLLLFRDTLNLLDARNAIASLEKHFMKIKLTTKKLHDEIIRIFHIVSYELDAKEEFEYDPIYLSACQEYEGLEFRLPLTARELSLWAKMLHNCMFGYIKRIHQHKSIIYGIFKDKELLYAIELNGFNIVQPRFCNRNKNFSHNIIK</sequence>